<feature type="transmembrane region" description="Helical" evidence="2">
    <location>
        <begin position="6"/>
        <end position="24"/>
    </location>
</feature>
<keyword evidence="2" id="KW-0472">Membrane</keyword>
<accession>A0A1H7I397</accession>
<dbReference type="EMBL" id="FOAK01000003">
    <property type="protein sequence ID" value="SEK56981.1"/>
    <property type="molecule type" value="Genomic_DNA"/>
</dbReference>
<evidence type="ECO:0000256" key="2">
    <source>
        <dbReference type="SAM" id="Phobius"/>
    </source>
</evidence>
<protein>
    <submittedName>
        <fullName evidence="3">Uncharacterized protein</fullName>
    </submittedName>
</protein>
<proteinExistence type="predicted"/>
<dbReference type="AlphaFoldDB" id="A0A1H7I397"/>
<feature type="compositionally biased region" description="Basic and acidic residues" evidence="1">
    <location>
        <begin position="79"/>
        <end position="89"/>
    </location>
</feature>
<feature type="region of interest" description="Disordered" evidence="1">
    <location>
        <begin position="113"/>
        <end position="140"/>
    </location>
</feature>
<dbReference type="STRING" id="190974.SAMN05216439_1137"/>
<organism evidence="3 4">
    <name type="scientific">Methanobrevibacter gottschalkii</name>
    <dbReference type="NCBI Taxonomy" id="190974"/>
    <lineage>
        <taxon>Archaea</taxon>
        <taxon>Methanobacteriati</taxon>
        <taxon>Methanobacteriota</taxon>
        <taxon>Methanomada group</taxon>
        <taxon>Methanobacteria</taxon>
        <taxon>Methanobacteriales</taxon>
        <taxon>Methanobacteriaceae</taxon>
        <taxon>Methanobrevibacter</taxon>
    </lineage>
</organism>
<evidence type="ECO:0000313" key="3">
    <source>
        <dbReference type="EMBL" id="SEK56981.1"/>
    </source>
</evidence>
<keyword evidence="2" id="KW-1133">Transmembrane helix</keyword>
<dbReference type="OrthoDB" id="385579at2157"/>
<dbReference type="Proteomes" id="UP000199506">
    <property type="component" value="Unassembled WGS sequence"/>
</dbReference>
<dbReference type="RefSeq" id="WP_091698988.1">
    <property type="nucleotide sequence ID" value="NZ_FOAK01000003.1"/>
</dbReference>
<feature type="compositionally biased region" description="Low complexity" evidence="1">
    <location>
        <begin position="42"/>
        <end position="56"/>
    </location>
</feature>
<name>A0A1H7I397_9EURY</name>
<gene>
    <name evidence="3" type="ORF">SAMN05216439_1137</name>
</gene>
<feature type="compositionally biased region" description="Polar residues" evidence="1">
    <location>
        <begin position="69"/>
        <end position="78"/>
    </location>
</feature>
<reference evidence="3 4" key="1">
    <citation type="submission" date="2016-10" db="EMBL/GenBank/DDBJ databases">
        <authorList>
            <person name="de Groot N.N."/>
        </authorList>
    </citation>
    <scope>NUCLEOTIDE SEQUENCE [LARGE SCALE GENOMIC DNA]</scope>
    <source>
        <strain evidence="3 4">DSM 11978</strain>
    </source>
</reference>
<keyword evidence="2" id="KW-0812">Transmembrane</keyword>
<sequence length="140" mass="16179">MEIKKVIGILIIICVIVLSAAFLYSNQQQDLNNETQVNNTTNITKNNTTSNITNKTVDNANNVKHAESTIKSNNYQSQENKEPEYGSDSYVEKWDKSNKNGDDWAYTHSQPVKKEKGHKYKRMYDEDSGKSYWYQTDQDL</sequence>
<evidence type="ECO:0000313" key="4">
    <source>
        <dbReference type="Proteomes" id="UP000199506"/>
    </source>
</evidence>
<evidence type="ECO:0000256" key="1">
    <source>
        <dbReference type="SAM" id="MobiDB-lite"/>
    </source>
</evidence>
<feature type="region of interest" description="Disordered" evidence="1">
    <location>
        <begin position="42"/>
        <end position="89"/>
    </location>
</feature>